<protein>
    <recommendedName>
        <fullName evidence="4">Aflatoxin regulatory protein domain-containing protein</fullName>
    </recommendedName>
</protein>
<comment type="caution">
    <text evidence="2">The sequence shown here is derived from an EMBL/GenBank/DDBJ whole genome shotgun (WGS) entry which is preliminary data.</text>
</comment>
<proteinExistence type="predicted"/>
<accession>A0A9P4Z0Z5</accession>
<dbReference type="AlphaFoldDB" id="A0A9P4Z0Z5"/>
<reference evidence="2" key="1">
    <citation type="submission" date="2020-03" db="EMBL/GenBank/DDBJ databases">
        <title>Site-based positive gene gene selection in Geosmithia morbida across the United States reveals a broad range of putative effectors and factors for local host and environmental adapation.</title>
        <authorList>
            <person name="Onufrak A."/>
            <person name="Murdoch R.W."/>
            <person name="Gazis R."/>
            <person name="Huff M."/>
            <person name="Staton M."/>
            <person name="Klingeman W."/>
            <person name="Hadziabdic D."/>
        </authorList>
    </citation>
    <scope>NUCLEOTIDE SEQUENCE</scope>
    <source>
        <strain evidence="2">1262</strain>
    </source>
</reference>
<dbReference type="RefSeq" id="XP_035324347.1">
    <property type="nucleotide sequence ID" value="XM_035462923.1"/>
</dbReference>
<dbReference type="Proteomes" id="UP000749293">
    <property type="component" value="Unassembled WGS sequence"/>
</dbReference>
<feature type="coiled-coil region" evidence="1">
    <location>
        <begin position="229"/>
        <end position="256"/>
    </location>
</feature>
<dbReference type="GeneID" id="55967169"/>
<sequence>MSLVPDCPVPSYSSASLSDDSSLFNFSQNAPFVTPECLGNDFSLEMDRLSADYLKDTPGDYNSMDLGLAVDQTWPLLPAGKVSCVGKSASSRDDDCSCAQSAAQMLSHLDSKIHTIGDLSVDAILTYQSCAISQLNYWLVCEHCDSPRTTTKVIVLVVEGLCLCMERVVAEYVSQVQAGMSEETRFPTVSCNIGKYSINTWHEWNHILRVSLLCRCSDLHTAVTKLQERDVLSSMLKETEQNLADMINQLRRCESYL</sequence>
<dbReference type="OrthoDB" id="2943660at2759"/>
<dbReference type="EMBL" id="JAANYQ010000002">
    <property type="protein sequence ID" value="KAF4125695.1"/>
    <property type="molecule type" value="Genomic_DNA"/>
</dbReference>
<organism evidence="2 3">
    <name type="scientific">Geosmithia morbida</name>
    <dbReference type="NCBI Taxonomy" id="1094350"/>
    <lineage>
        <taxon>Eukaryota</taxon>
        <taxon>Fungi</taxon>
        <taxon>Dikarya</taxon>
        <taxon>Ascomycota</taxon>
        <taxon>Pezizomycotina</taxon>
        <taxon>Sordariomycetes</taxon>
        <taxon>Hypocreomycetidae</taxon>
        <taxon>Hypocreales</taxon>
        <taxon>Bionectriaceae</taxon>
        <taxon>Geosmithia</taxon>
    </lineage>
</organism>
<evidence type="ECO:0000313" key="2">
    <source>
        <dbReference type="EMBL" id="KAF4125695.1"/>
    </source>
</evidence>
<name>A0A9P4Z0Z5_9HYPO</name>
<evidence type="ECO:0000256" key="1">
    <source>
        <dbReference type="SAM" id="Coils"/>
    </source>
</evidence>
<gene>
    <name evidence="2" type="ORF">GMORB2_0939</name>
</gene>
<evidence type="ECO:0008006" key="4">
    <source>
        <dbReference type="Google" id="ProtNLM"/>
    </source>
</evidence>
<keyword evidence="3" id="KW-1185">Reference proteome</keyword>
<keyword evidence="1" id="KW-0175">Coiled coil</keyword>
<evidence type="ECO:0000313" key="3">
    <source>
        <dbReference type="Proteomes" id="UP000749293"/>
    </source>
</evidence>